<evidence type="ECO:0000313" key="2">
    <source>
        <dbReference type="EMBL" id="KAK0448456.1"/>
    </source>
</evidence>
<feature type="compositionally biased region" description="Polar residues" evidence="1">
    <location>
        <begin position="54"/>
        <end position="80"/>
    </location>
</feature>
<dbReference type="RefSeq" id="XP_060326561.1">
    <property type="nucleotide sequence ID" value="XM_060483685.1"/>
</dbReference>
<feature type="compositionally biased region" description="Low complexity" evidence="1">
    <location>
        <begin position="38"/>
        <end position="53"/>
    </location>
</feature>
<feature type="region of interest" description="Disordered" evidence="1">
    <location>
        <begin position="198"/>
        <end position="245"/>
    </location>
</feature>
<feature type="compositionally biased region" description="Polar residues" evidence="1">
    <location>
        <begin position="108"/>
        <end position="123"/>
    </location>
</feature>
<comment type="caution">
    <text evidence="2">The sequence shown here is derived from an EMBL/GenBank/DDBJ whole genome shotgun (WGS) entry which is preliminary data.</text>
</comment>
<evidence type="ECO:0000256" key="1">
    <source>
        <dbReference type="SAM" id="MobiDB-lite"/>
    </source>
</evidence>
<organism evidence="2 3">
    <name type="scientific">Armillaria tabescens</name>
    <name type="common">Ringless honey mushroom</name>
    <name type="synonym">Agaricus tabescens</name>
    <dbReference type="NCBI Taxonomy" id="1929756"/>
    <lineage>
        <taxon>Eukaryota</taxon>
        <taxon>Fungi</taxon>
        <taxon>Dikarya</taxon>
        <taxon>Basidiomycota</taxon>
        <taxon>Agaricomycotina</taxon>
        <taxon>Agaricomycetes</taxon>
        <taxon>Agaricomycetidae</taxon>
        <taxon>Agaricales</taxon>
        <taxon>Marasmiineae</taxon>
        <taxon>Physalacriaceae</taxon>
        <taxon>Desarmillaria</taxon>
    </lineage>
</organism>
<feature type="region of interest" description="Disordered" evidence="1">
    <location>
        <begin position="108"/>
        <end position="150"/>
    </location>
</feature>
<evidence type="ECO:0000313" key="3">
    <source>
        <dbReference type="Proteomes" id="UP001175211"/>
    </source>
</evidence>
<dbReference type="Proteomes" id="UP001175211">
    <property type="component" value="Unassembled WGS sequence"/>
</dbReference>
<sequence length="383" mass="42379">MVSGKHVHWDDSIVANHSTMDEPKKASVFLSQRRKSIPSPTTTTPLRRVPVPSMTSFNQPSPVSSQQPNFSPLPPANSTIMQTTPVRYSRPPSITGISIHVAPTPSPQDLSLYNGTPPSSANIPPSHRRRIDSLPTAHRTRPPPSHSLTYPISTLPRPQISPVALHPFANHPQPPPQKFPSVPSKAPITHTFLPFQRQSPPQQTFLPLPNHSPISQSPQVLTPSWKTNSSTNPSPHTFKQTPSSKLSIHKSLRLGTCEPIDFFAPQRVRAHASVASEPASQPPLPRLFILVDTGSDRFNIEVMQHQALGFVTVDNVLTRVQTVLRERLDPQTLGGSFVAKCECGGYMERRCSFTTLCVGLTVREDVEQLKWRMHFKKVQVATT</sequence>
<protein>
    <submittedName>
        <fullName evidence="2">Uncharacterized protein</fullName>
    </submittedName>
</protein>
<dbReference type="GeneID" id="85367233"/>
<feature type="region of interest" description="Disordered" evidence="1">
    <location>
        <begin position="29"/>
        <end position="80"/>
    </location>
</feature>
<name>A0AA39MVC9_ARMTA</name>
<reference evidence="2" key="1">
    <citation type="submission" date="2023-06" db="EMBL/GenBank/DDBJ databases">
        <authorList>
            <consortium name="Lawrence Berkeley National Laboratory"/>
            <person name="Ahrendt S."/>
            <person name="Sahu N."/>
            <person name="Indic B."/>
            <person name="Wong-Bajracharya J."/>
            <person name="Merenyi Z."/>
            <person name="Ke H.-M."/>
            <person name="Monk M."/>
            <person name="Kocsube S."/>
            <person name="Drula E."/>
            <person name="Lipzen A."/>
            <person name="Balint B."/>
            <person name="Henrissat B."/>
            <person name="Andreopoulos B."/>
            <person name="Martin F.M."/>
            <person name="Harder C.B."/>
            <person name="Rigling D."/>
            <person name="Ford K.L."/>
            <person name="Foster G.D."/>
            <person name="Pangilinan J."/>
            <person name="Papanicolaou A."/>
            <person name="Barry K."/>
            <person name="LaButti K."/>
            <person name="Viragh M."/>
            <person name="Koriabine M."/>
            <person name="Yan M."/>
            <person name="Riley R."/>
            <person name="Champramary S."/>
            <person name="Plett K.L."/>
            <person name="Tsai I.J."/>
            <person name="Slot J."/>
            <person name="Sipos G."/>
            <person name="Plett J."/>
            <person name="Nagy L.G."/>
            <person name="Grigoriev I.V."/>
        </authorList>
    </citation>
    <scope>NUCLEOTIDE SEQUENCE</scope>
    <source>
        <strain evidence="2">CCBAS 213</strain>
    </source>
</reference>
<dbReference type="AlphaFoldDB" id="A0AA39MVC9"/>
<proteinExistence type="predicted"/>
<feature type="compositionally biased region" description="Polar residues" evidence="1">
    <location>
        <begin position="212"/>
        <end position="245"/>
    </location>
</feature>
<gene>
    <name evidence="2" type="ORF">EV420DRAFT_843978</name>
</gene>
<dbReference type="EMBL" id="JAUEPS010000041">
    <property type="protein sequence ID" value="KAK0448456.1"/>
    <property type="molecule type" value="Genomic_DNA"/>
</dbReference>
<accession>A0AA39MVC9</accession>
<keyword evidence="3" id="KW-1185">Reference proteome</keyword>
<feature type="region of interest" description="Disordered" evidence="1">
    <location>
        <begin position="168"/>
        <end position="187"/>
    </location>
</feature>